<feature type="domain" description="PUM-HD" evidence="5">
    <location>
        <begin position="124"/>
        <end position="477"/>
    </location>
</feature>
<evidence type="ECO:0000259" key="5">
    <source>
        <dbReference type="PROSITE" id="PS50303"/>
    </source>
</evidence>
<sequence length="657" mass="76029">MAAQLKSGKRKAESLSAKASKKSKPSKHSEEELSSEQSSEDESEKDDESESEEESEDDLDELDKMDEDEDDDDIEDEDNDDNDDDESHKYDDPDKKSSKEQHEEQRKLLKERKNKRKSGVEVERIKKLWERLRVKNPPLPKEVRDKLANETWSLCEGVLGDLVMKHDASRVVQTLVKYSSKERRDLICKELKPYYYKLATSAYGKYLLVKLLHYGSKDSRALIIKGLHGKLRKLMRHREGAYVVEDLFVLYATTQQRNQMIREFWGSQYAYFTDENDKRTIAEVCAESEEKKKLISGNLLGTIKASIEKGSIGFQILHAAMKEFVQIMEGEDMKEFIEAVTEQFASLVHTPEGCEVACTVLARATAKERKLLLRSLKEHAEKLATNEHGQTVLQIIFMTTDDTVLVQKVFFSEYSEHMENVLTNKYSRRPFIYLLNGLDKAYFSPNVLKDIEKYVELSKETSKKPEEERRNQILKIFLPVFYKTLLENPYDLLKENIGAQFVQELLYNTTFPEISDELRIKSIDTIIDCVRGDLTKEDHLINKAYTPRLLKSLIQGGKWNRETKTIDEIENINLGLSFAIKFVEEIFDNGKDVDVLESWISNKESSFVLVALTDKFKQYPKDKIGMEFINALKKQNKFIKKQDESNKGASLLYKVLN</sequence>
<feature type="repeat" description="Pumilio" evidence="3">
    <location>
        <begin position="190"/>
        <end position="225"/>
    </location>
</feature>
<protein>
    <submittedName>
        <fullName evidence="6">Puf6 protein</fullName>
    </submittedName>
</protein>
<evidence type="ECO:0000256" key="3">
    <source>
        <dbReference type="PROSITE-ProRule" id="PRU00317"/>
    </source>
</evidence>
<dbReference type="InterPro" id="IPR011989">
    <property type="entry name" value="ARM-like"/>
</dbReference>
<dbReference type="InterPro" id="IPR033133">
    <property type="entry name" value="PUM-HD"/>
</dbReference>
<dbReference type="Gene3D" id="1.25.10.10">
    <property type="entry name" value="Leucine-rich Repeat Variant"/>
    <property type="match status" value="1"/>
</dbReference>
<gene>
    <name evidence="6" type="ORF">DAPK24_000290</name>
</gene>
<keyword evidence="2" id="KW-0694">RNA-binding</keyword>
<evidence type="ECO:0000256" key="1">
    <source>
        <dbReference type="ARBA" id="ARBA00022737"/>
    </source>
</evidence>
<evidence type="ECO:0000313" key="6">
    <source>
        <dbReference type="EMBL" id="GMM43454.1"/>
    </source>
</evidence>
<dbReference type="InterPro" id="IPR040059">
    <property type="entry name" value="PUM3"/>
</dbReference>
<evidence type="ECO:0000256" key="2">
    <source>
        <dbReference type="ARBA" id="ARBA00022884"/>
    </source>
</evidence>
<proteinExistence type="predicted"/>
<dbReference type="EMBL" id="BTGB01000001">
    <property type="protein sequence ID" value="GMM43454.1"/>
    <property type="molecule type" value="Genomic_DNA"/>
</dbReference>
<dbReference type="PANTHER" id="PTHR13389:SF0">
    <property type="entry name" value="PUMILIO HOMOLOG 3"/>
    <property type="match status" value="1"/>
</dbReference>
<dbReference type="GO" id="GO:0010629">
    <property type="term" value="P:negative regulation of gene expression"/>
    <property type="evidence" value="ECO:0007669"/>
    <property type="project" value="UniProtKB-ARBA"/>
</dbReference>
<dbReference type="GO" id="GO:0005730">
    <property type="term" value="C:nucleolus"/>
    <property type="evidence" value="ECO:0007669"/>
    <property type="project" value="TreeGrafter"/>
</dbReference>
<name>A0AAV5QW77_PICKL</name>
<dbReference type="GO" id="GO:0006417">
    <property type="term" value="P:regulation of translation"/>
    <property type="evidence" value="ECO:0007669"/>
    <property type="project" value="TreeGrafter"/>
</dbReference>
<accession>A0AAV5QW77</accession>
<organism evidence="6 7">
    <name type="scientific">Pichia kluyveri</name>
    <name type="common">Yeast</name>
    <dbReference type="NCBI Taxonomy" id="36015"/>
    <lineage>
        <taxon>Eukaryota</taxon>
        <taxon>Fungi</taxon>
        <taxon>Dikarya</taxon>
        <taxon>Ascomycota</taxon>
        <taxon>Saccharomycotina</taxon>
        <taxon>Pichiomycetes</taxon>
        <taxon>Pichiales</taxon>
        <taxon>Pichiaceae</taxon>
        <taxon>Pichia</taxon>
    </lineage>
</organism>
<dbReference type="Pfam" id="PF08144">
    <property type="entry name" value="CPL"/>
    <property type="match status" value="1"/>
</dbReference>
<dbReference type="PROSITE" id="PS50302">
    <property type="entry name" value="PUM"/>
    <property type="match status" value="1"/>
</dbReference>
<dbReference type="InterPro" id="IPR012959">
    <property type="entry name" value="CPL_dom"/>
</dbReference>
<dbReference type="InterPro" id="IPR001313">
    <property type="entry name" value="Pumilio_RNA-bd_rpt"/>
</dbReference>
<dbReference type="SUPFAM" id="SSF48371">
    <property type="entry name" value="ARM repeat"/>
    <property type="match status" value="1"/>
</dbReference>
<evidence type="ECO:0000256" key="4">
    <source>
        <dbReference type="SAM" id="MobiDB-lite"/>
    </source>
</evidence>
<dbReference type="InterPro" id="IPR016024">
    <property type="entry name" value="ARM-type_fold"/>
</dbReference>
<dbReference type="AlphaFoldDB" id="A0AAV5QW77"/>
<dbReference type="GO" id="GO:0003729">
    <property type="term" value="F:mRNA binding"/>
    <property type="evidence" value="ECO:0007669"/>
    <property type="project" value="UniProtKB-ARBA"/>
</dbReference>
<feature type="compositionally biased region" description="Acidic residues" evidence="4">
    <location>
        <begin position="32"/>
        <end position="85"/>
    </location>
</feature>
<reference evidence="6 7" key="1">
    <citation type="journal article" date="2023" name="Elife">
        <title>Identification of key yeast species and microbe-microbe interactions impacting larval growth of Drosophila in the wild.</title>
        <authorList>
            <person name="Mure A."/>
            <person name="Sugiura Y."/>
            <person name="Maeda R."/>
            <person name="Honda K."/>
            <person name="Sakurai N."/>
            <person name="Takahashi Y."/>
            <person name="Watada M."/>
            <person name="Katoh T."/>
            <person name="Gotoh A."/>
            <person name="Gotoh Y."/>
            <person name="Taniguchi I."/>
            <person name="Nakamura K."/>
            <person name="Hayashi T."/>
            <person name="Katayama T."/>
            <person name="Uemura T."/>
            <person name="Hattori Y."/>
        </authorList>
    </citation>
    <scope>NUCLEOTIDE SEQUENCE [LARGE SCALE GENOMIC DNA]</scope>
    <source>
        <strain evidence="6 7">PK-24</strain>
    </source>
</reference>
<evidence type="ECO:0000313" key="7">
    <source>
        <dbReference type="Proteomes" id="UP001378960"/>
    </source>
</evidence>
<comment type="caution">
    <text evidence="6">The sequence shown here is derived from an EMBL/GenBank/DDBJ whole genome shotgun (WGS) entry which is preliminary data.</text>
</comment>
<keyword evidence="1" id="KW-0677">Repeat</keyword>
<dbReference type="SMART" id="SM00025">
    <property type="entry name" value="Pumilio"/>
    <property type="match status" value="5"/>
</dbReference>
<dbReference type="PANTHER" id="PTHR13389">
    <property type="entry name" value="PUMILIO HOMOLOG 3"/>
    <property type="match status" value="1"/>
</dbReference>
<keyword evidence="7" id="KW-1185">Reference proteome</keyword>
<feature type="region of interest" description="Disordered" evidence="4">
    <location>
        <begin position="1"/>
        <end position="115"/>
    </location>
</feature>
<dbReference type="PROSITE" id="PS50303">
    <property type="entry name" value="PUM_HD"/>
    <property type="match status" value="1"/>
</dbReference>
<dbReference type="Proteomes" id="UP001378960">
    <property type="component" value="Unassembled WGS sequence"/>
</dbReference>
<feature type="compositionally biased region" description="Basic and acidic residues" evidence="4">
    <location>
        <begin position="86"/>
        <end position="108"/>
    </location>
</feature>